<proteinExistence type="predicted"/>
<dbReference type="EMBL" id="CAKXAJ010025322">
    <property type="protein sequence ID" value="CAH2238132.1"/>
    <property type="molecule type" value="Genomic_DNA"/>
</dbReference>
<dbReference type="OrthoDB" id="7675048at2759"/>
<keyword evidence="1" id="KW-0472">Membrane</keyword>
<keyword evidence="3" id="KW-1185">Reference proteome</keyword>
<evidence type="ECO:0000256" key="1">
    <source>
        <dbReference type="SAM" id="Phobius"/>
    </source>
</evidence>
<comment type="caution">
    <text evidence="2">The sequence shown here is derived from an EMBL/GenBank/DDBJ whole genome shotgun (WGS) entry which is preliminary data.</text>
</comment>
<accession>A0A8S4RJR1</accession>
<dbReference type="Proteomes" id="UP000838756">
    <property type="component" value="Unassembled WGS sequence"/>
</dbReference>
<keyword evidence="1" id="KW-0812">Transmembrane</keyword>
<gene>
    <name evidence="2" type="primary">jg22060</name>
    <name evidence="2" type="ORF">PAEG_LOCUS15279</name>
</gene>
<feature type="transmembrane region" description="Helical" evidence="1">
    <location>
        <begin position="430"/>
        <end position="450"/>
    </location>
</feature>
<name>A0A8S4RJR1_9NEOP</name>
<evidence type="ECO:0000313" key="2">
    <source>
        <dbReference type="EMBL" id="CAH2238132.1"/>
    </source>
</evidence>
<protein>
    <submittedName>
        <fullName evidence="2">Jg22060 protein</fullName>
    </submittedName>
</protein>
<keyword evidence="1" id="KW-1133">Transmembrane helix</keyword>
<organism evidence="2 3">
    <name type="scientific">Pararge aegeria aegeria</name>
    <dbReference type="NCBI Taxonomy" id="348720"/>
    <lineage>
        <taxon>Eukaryota</taxon>
        <taxon>Metazoa</taxon>
        <taxon>Ecdysozoa</taxon>
        <taxon>Arthropoda</taxon>
        <taxon>Hexapoda</taxon>
        <taxon>Insecta</taxon>
        <taxon>Pterygota</taxon>
        <taxon>Neoptera</taxon>
        <taxon>Endopterygota</taxon>
        <taxon>Lepidoptera</taxon>
        <taxon>Glossata</taxon>
        <taxon>Ditrysia</taxon>
        <taxon>Papilionoidea</taxon>
        <taxon>Nymphalidae</taxon>
        <taxon>Satyrinae</taxon>
        <taxon>Satyrini</taxon>
        <taxon>Parargina</taxon>
        <taxon>Pararge</taxon>
    </lineage>
</organism>
<evidence type="ECO:0000313" key="3">
    <source>
        <dbReference type="Proteomes" id="UP000838756"/>
    </source>
</evidence>
<reference evidence="2" key="1">
    <citation type="submission" date="2022-03" db="EMBL/GenBank/DDBJ databases">
        <authorList>
            <person name="Lindestad O."/>
        </authorList>
    </citation>
    <scope>NUCLEOTIDE SEQUENCE</scope>
</reference>
<sequence>MYILFILFSQVCCDWVEISQNHYKKEPANKVVNFEFTTKPNRIYRNNSLTEKEWHRGVVDKVSNVGHIRQVQYPSVKTSSVMTRPENGFNRKFNYPLTTTDAAEHRFISAKPIKQILNTQDEDDDQNKVIQTTTANVDQVRRPYSKPIKHLPTDQGKIFGEDSVFNRRKQVQISKPTLAETNIDNVDFSESDKFYAIAKPNVHRLDDAHKFDVTKKTEIKYSSTDNTMELNISKIKLIQREYSNNVRENDAHKKLFPVTISSNTEYSEKKKYEPQDSTSSHPLEEYFNSRKKFGNPYKNSEFIVNEANPKKPVHGIVMGTTPSMDEKVTTIPKIENSKPKDITQVSKGNTVKGMWKLIKLVTDTIYKNTHRSFKSKIKYLKSLKTTLLTSIEDQIDRAWPNDPDARGAARSTRSAQARGHVEFPSSESTLMTISFLTFAVFVIKLVLQVIHTYKNKTMMVTPAVVTAVGRMAAALRTPN</sequence>
<dbReference type="AlphaFoldDB" id="A0A8S4RJR1"/>